<gene>
    <name evidence="1" type="ORF">UZ20_WS6002000395</name>
</gene>
<dbReference type="AlphaFoldDB" id="A0A136KJJ1"/>
<protein>
    <submittedName>
        <fullName evidence="1">Uncharacterized protein</fullName>
    </submittedName>
</protein>
<name>A0A136KJJ1_9BACT</name>
<dbReference type="EMBL" id="JYPD01000014">
    <property type="protein sequence ID" value="KXK09592.1"/>
    <property type="molecule type" value="Genomic_DNA"/>
</dbReference>
<evidence type="ECO:0000313" key="2">
    <source>
        <dbReference type="Proteomes" id="UP000070449"/>
    </source>
</evidence>
<organism evidence="1 2">
    <name type="scientific">candidate division WS6 bacterium OLB21</name>
    <dbReference type="NCBI Taxonomy" id="1617427"/>
    <lineage>
        <taxon>Bacteria</taxon>
        <taxon>Candidatus Dojkabacteria</taxon>
    </lineage>
</organism>
<comment type="caution">
    <text evidence="1">The sequence shown here is derived from an EMBL/GenBank/DDBJ whole genome shotgun (WGS) entry which is preliminary data.</text>
</comment>
<evidence type="ECO:0000313" key="1">
    <source>
        <dbReference type="EMBL" id="KXK09592.1"/>
    </source>
</evidence>
<proteinExistence type="predicted"/>
<accession>A0A136KJJ1</accession>
<dbReference type="Proteomes" id="UP000070449">
    <property type="component" value="Unassembled WGS sequence"/>
</dbReference>
<sequence length="189" mass="21216">MVEALLQFLDLNSDVPYQDLIIPAVFLYLAILWLVVSMWVYADAQKRFKRRWVSIVIAVANFLLQFPFLFVYLLIRPATIEDFEDWIDGGVNVPIVNFTGENGVVMSFELKINPKRIASDNDSEMKIDVSFLSDDSQKQVVSRADIQSADADKPVRSITGRTIISSVNGKLKAVAAKIKSVAKKSTKKS</sequence>
<reference evidence="1 2" key="1">
    <citation type="submission" date="2015-02" db="EMBL/GenBank/DDBJ databases">
        <title>Improved understanding of the partial-nitritation anammox process through 23 genomes representing the majority of the microbial community.</title>
        <authorList>
            <person name="Speth D.R."/>
            <person name="In T Zandt M."/>
            <person name="Guerrero Cruz S."/>
            <person name="Jetten M.S."/>
            <person name="Dutilh B.E."/>
        </authorList>
    </citation>
    <scope>NUCLEOTIDE SEQUENCE [LARGE SCALE GENOMIC DNA]</scope>
    <source>
        <strain evidence="1">OLB21</strain>
    </source>
</reference>
<dbReference type="STRING" id="1617427.UZ20_WS6002000395"/>